<feature type="transmembrane region" description="Helical" evidence="2">
    <location>
        <begin position="1159"/>
        <end position="1180"/>
    </location>
</feature>
<keyword evidence="2" id="KW-0812">Transmembrane</keyword>
<gene>
    <name evidence="4" type="ORF">TeGR_g12632</name>
</gene>
<dbReference type="EMBL" id="BRYB01000697">
    <property type="protein sequence ID" value="GMI35624.1"/>
    <property type="molecule type" value="Genomic_DNA"/>
</dbReference>
<keyword evidence="2" id="KW-0472">Membrane</keyword>
<dbReference type="PANTHER" id="PTHR19308">
    <property type="entry name" value="PHOSPHATIDYLCHOLINE TRANSFER PROTEIN"/>
    <property type="match status" value="1"/>
</dbReference>
<keyword evidence="5" id="KW-1185">Reference proteome</keyword>
<accession>A0ABQ6MXS8</accession>
<dbReference type="Pfam" id="PF01852">
    <property type="entry name" value="START"/>
    <property type="match status" value="1"/>
</dbReference>
<dbReference type="PROSITE" id="PS50848">
    <property type="entry name" value="START"/>
    <property type="match status" value="1"/>
</dbReference>
<dbReference type="InterPro" id="IPR051213">
    <property type="entry name" value="START_lipid_transfer"/>
</dbReference>
<evidence type="ECO:0000256" key="2">
    <source>
        <dbReference type="SAM" id="Phobius"/>
    </source>
</evidence>
<dbReference type="SUPFAM" id="SSF55961">
    <property type="entry name" value="Bet v1-like"/>
    <property type="match status" value="3"/>
</dbReference>
<proteinExistence type="predicted"/>
<evidence type="ECO:0000256" key="1">
    <source>
        <dbReference type="SAM" id="MobiDB-lite"/>
    </source>
</evidence>
<feature type="compositionally biased region" description="Basic residues" evidence="1">
    <location>
        <begin position="1422"/>
        <end position="1435"/>
    </location>
</feature>
<dbReference type="InterPro" id="IPR002913">
    <property type="entry name" value="START_lipid-bd_dom"/>
</dbReference>
<comment type="caution">
    <text evidence="4">The sequence shown here is derived from an EMBL/GenBank/DDBJ whole genome shotgun (WGS) entry which is preliminary data.</text>
</comment>
<keyword evidence="2" id="KW-1133">Transmembrane helix</keyword>
<dbReference type="Gene3D" id="3.30.530.20">
    <property type="match status" value="3"/>
</dbReference>
<organism evidence="4 5">
    <name type="scientific">Tetraparma gracilis</name>
    <dbReference type="NCBI Taxonomy" id="2962635"/>
    <lineage>
        <taxon>Eukaryota</taxon>
        <taxon>Sar</taxon>
        <taxon>Stramenopiles</taxon>
        <taxon>Ochrophyta</taxon>
        <taxon>Bolidophyceae</taxon>
        <taxon>Parmales</taxon>
        <taxon>Triparmaceae</taxon>
        <taxon>Tetraparma</taxon>
    </lineage>
</organism>
<evidence type="ECO:0000259" key="3">
    <source>
        <dbReference type="PROSITE" id="PS50848"/>
    </source>
</evidence>
<feature type="region of interest" description="Disordered" evidence="1">
    <location>
        <begin position="1417"/>
        <end position="1452"/>
    </location>
</feature>
<protein>
    <recommendedName>
        <fullName evidence="3">START domain-containing protein</fullName>
    </recommendedName>
</protein>
<evidence type="ECO:0000313" key="5">
    <source>
        <dbReference type="Proteomes" id="UP001165060"/>
    </source>
</evidence>
<sequence length="1452" mass="162173">MGAKRQLSFRLASTGLTPNVVLLVEMTVKVDTAFAGVVERSSGSMTKKSRIVPSTSNKKLGGIVASRSNVLDPPLTRSEGLLLLDDLLSLPSILFKHFDRSVEIDEAALAGLVARFDDPGCFPKAHENQLIDRSIGYANKIWTRVNGTFSEPVSFFTATSMESSIGKKGNATQTSVVWGKSEGPVDASATRVLAYLLHYMSYERCAEHNKKNAGILRLALEIPGSRSMVQVAGTKMPVGVDNRVSAAWWAWRREPDEGDYICALAPYEQCPENDQTRAVGAELAKLKGFCRGSFHGFYRIKPLAPNVCKVTFVFRGDMGGQIPKFAEAFFTKRVLGIVTKIQDRYERNVREVDDELRRTFTLPPQFNELTSEQQAVVEECRSLEFGSGVAKWDPLPSPSPHVSLSMRLGDNGGVMGKAETVYVGRQICFADAAGSLHVCNAPRADIQVDYGERRTLVRASSTVFWRATPLPGDTQCKIVVMVCSDLKGWVPSFAAVREKLARMPLLKTARGREQFNRDAEVDGDERELLARRMSADLQGVPSFEPGEEELVARVRDVLDCDDDMEKLPSTDPYVDMDIIFPSAGHLPKAKAVATIDSTPELCAAYAALVKSRKWVADDANRGTLLRTMTSESDHASIHQSIHSKLLLGTSSREFVTRNVWRYESADVLEIAGEPYESADFPSRQGVVRGTTMHLFRFERLQNIGEVPQTLLTYIQSSDMKVGIQPKKLVRKIGVGQLEYNTSMRRCFDKSEAVDLAERRANETAVRKGGGEYAREERAIVQKGLMRFNRFEDLESSTAQDLKMGSPLTQAKISFQKGDTHAQGWATTIVRATPLEVLAYVWDPVKRSSKTVDNIESRVTRKNLHNQVWYVHRKSPAPLEDRDYLMNFVWATRGKDKLVVVTTAIEDEAQFPRKDGVIRAQFPSTLKITKINDNETRLEYVILPDAGGKVPIWLGRMIMGSAYLSFMTSIREFFQEQRGVAVWAEGDGEAVGEAMLIPEAGGKKPKKGENKEQARMRVLFKRHKGLREIQARWPWFEEMMSRVVRNTLKPPGAVDKRLCNLSAKDGRTIGSSLALCLATNTQSEAAVQEWIEKFPALQELDDGHVWFRPMVNTVAMRLLAGVPWGAKMRLAMGAGLSFMDMISDIWTISRYVQTAGRVQYGVSLAAMVGSCMLIQLFFVWFQNRRGSRFVMIKEVLIVFTALKPGFDAFRVANGDEQATYQTFDATIDKIIVDFTGLLQWRLAGILGGAYYSASITISIAASLTATKLYFVLLPDEDVVMDEGTAWAIVGGLSAAYVVVFLVFLLLIDHSHWGSFASTKTTREWAQEHFTKPGNSDARRAQIHGFRRAKWAAIREDVRVWTLENWGRWEEEQPEWFDEGFFAKVDDEMIPVDALRRLNGHSEGRRRSSIGDVFGGGVEASVRERRRSSVKSGRKSLARVAPVTVSDRATEERQ</sequence>
<feature type="transmembrane region" description="Helical" evidence="2">
    <location>
        <begin position="1248"/>
        <end position="1271"/>
    </location>
</feature>
<feature type="transmembrane region" description="Helical" evidence="2">
    <location>
        <begin position="1283"/>
        <end position="1306"/>
    </location>
</feature>
<reference evidence="4 5" key="1">
    <citation type="journal article" date="2023" name="Commun. Biol.">
        <title>Genome analysis of Parmales, the sister group of diatoms, reveals the evolutionary specialization of diatoms from phago-mixotrophs to photoautotrophs.</title>
        <authorList>
            <person name="Ban H."/>
            <person name="Sato S."/>
            <person name="Yoshikawa S."/>
            <person name="Yamada K."/>
            <person name="Nakamura Y."/>
            <person name="Ichinomiya M."/>
            <person name="Sato N."/>
            <person name="Blanc-Mathieu R."/>
            <person name="Endo H."/>
            <person name="Kuwata A."/>
            <person name="Ogata H."/>
        </authorList>
    </citation>
    <scope>NUCLEOTIDE SEQUENCE [LARGE SCALE GENOMIC DNA]</scope>
</reference>
<name>A0ABQ6MXS8_9STRA</name>
<evidence type="ECO:0000313" key="4">
    <source>
        <dbReference type="EMBL" id="GMI35624.1"/>
    </source>
</evidence>
<dbReference type="InterPro" id="IPR023393">
    <property type="entry name" value="START-like_dom_sf"/>
</dbReference>
<feature type="domain" description="START" evidence="3">
    <location>
        <begin position="841"/>
        <end position="978"/>
    </location>
</feature>
<dbReference type="PANTHER" id="PTHR19308:SF14">
    <property type="entry name" value="START DOMAIN-CONTAINING PROTEIN"/>
    <property type="match status" value="1"/>
</dbReference>
<dbReference type="Proteomes" id="UP001165060">
    <property type="component" value="Unassembled WGS sequence"/>
</dbReference>